<dbReference type="Pfam" id="PF14004">
    <property type="entry name" value="DUF4227"/>
    <property type="match status" value="1"/>
</dbReference>
<feature type="transmembrane region" description="Helical" evidence="1">
    <location>
        <begin position="12"/>
        <end position="31"/>
    </location>
</feature>
<keyword evidence="1" id="KW-1133">Transmembrane helix</keyword>
<gene>
    <name evidence="2" type="ORF">ACFOGI_01800</name>
</gene>
<evidence type="ECO:0000256" key="1">
    <source>
        <dbReference type="SAM" id="Phobius"/>
    </source>
</evidence>
<evidence type="ECO:0000313" key="2">
    <source>
        <dbReference type="EMBL" id="MFC3038986.1"/>
    </source>
</evidence>
<reference evidence="3" key="1">
    <citation type="journal article" date="2019" name="Int. J. Syst. Evol. Microbiol.">
        <title>The Global Catalogue of Microorganisms (GCM) 10K type strain sequencing project: providing services to taxonomists for standard genome sequencing and annotation.</title>
        <authorList>
            <consortium name="The Broad Institute Genomics Platform"/>
            <consortium name="The Broad Institute Genome Sequencing Center for Infectious Disease"/>
            <person name="Wu L."/>
            <person name="Ma J."/>
        </authorList>
    </citation>
    <scope>NUCLEOTIDE SEQUENCE [LARGE SCALE GENOMIC DNA]</scope>
    <source>
        <strain evidence="3">KCTC 13128</strain>
    </source>
</reference>
<proteinExistence type="predicted"/>
<name>A0ABV7CRD8_9BACI</name>
<dbReference type="RefSeq" id="WP_390267508.1">
    <property type="nucleotide sequence ID" value="NZ_JBHRSA010000004.1"/>
</dbReference>
<keyword evidence="1" id="KW-0472">Membrane</keyword>
<protein>
    <submittedName>
        <fullName evidence="2">YqzK family protein</fullName>
    </submittedName>
</protein>
<accession>A0ABV7CRD8</accession>
<evidence type="ECO:0000313" key="3">
    <source>
        <dbReference type="Proteomes" id="UP001595279"/>
    </source>
</evidence>
<dbReference type="EMBL" id="JBHRSA010000004">
    <property type="protein sequence ID" value="MFC3038986.1"/>
    <property type="molecule type" value="Genomic_DNA"/>
</dbReference>
<keyword evidence="1" id="KW-0812">Transmembrane</keyword>
<comment type="caution">
    <text evidence="2">The sequence shown here is derived from an EMBL/GenBank/DDBJ whole genome shotgun (WGS) entry which is preliminary data.</text>
</comment>
<dbReference type="InterPro" id="IPR025321">
    <property type="entry name" value="DUF4227"/>
</dbReference>
<sequence>MKRIIWDTCKVFIIFSACTCLFYFGLQMMHAEYENYHRYDPPEGPAVKVFQEEGDFLGRLNLFFRLGE</sequence>
<organism evidence="2 3">
    <name type="scientific">Virgibacillus xinjiangensis</name>
    <dbReference type="NCBI Taxonomy" id="393090"/>
    <lineage>
        <taxon>Bacteria</taxon>
        <taxon>Bacillati</taxon>
        <taxon>Bacillota</taxon>
        <taxon>Bacilli</taxon>
        <taxon>Bacillales</taxon>
        <taxon>Bacillaceae</taxon>
        <taxon>Virgibacillus</taxon>
    </lineage>
</organism>
<keyword evidence="3" id="KW-1185">Reference proteome</keyword>
<dbReference type="Proteomes" id="UP001595279">
    <property type="component" value="Unassembled WGS sequence"/>
</dbReference>